<dbReference type="EMBL" id="LXQA010054395">
    <property type="protein sequence ID" value="MCI04130.1"/>
    <property type="molecule type" value="Genomic_DNA"/>
</dbReference>
<reference evidence="1 2" key="1">
    <citation type="journal article" date="2018" name="Front. Plant Sci.">
        <title>Red Clover (Trifolium pratense) and Zigzag Clover (T. medium) - A Picture of Genomic Similarities and Differences.</title>
        <authorList>
            <person name="Dluhosova J."/>
            <person name="Istvanek J."/>
            <person name="Nedelnik J."/>
            <person name="Repkova J."/>
        </authorList>
    </citation>
    <scope>NUCLEOTIDE SEQUENCE [LARGE SCALE GENOMIC DNA]</scope>
    <source>
        <strain evidence="2">cv. 10/8</strain>
        <tissue evidence="1">Leaf</tissue>
    </source>
</reference>
<proteinExistence type="predicted"/>
<gene>
    <name evidence="1" type="ORF">A2U01_0025174</name>
</gene>
<accession>A0A392NXZ7</accession>
<dbReference type="AlphaFoldDB" id="A0A392NXZ7"/>
<protein>
    <submittedName>
        <fullName evidence="1">Uncharacterized protein</fullName>
    </submittedName>
</protein>
<name>A0A392NXZ7_9FABA</name>
<sequence length="66" mass="7924">MVCIVLPSKKNGVYSKEELVWLKQAPRHMKFESFMHKEDKDEIRNLKMHLSKEFDMKDFGLAKRIN</sequence>
<feature type="non-terminal residue" evidence="1">
    <location>
        <position position="66"/>
    </location>
</feature>
<evidence type="ECO:0000313" key="2">
    <source>
        <dbReference type="Proteomes" id="UP000265520"/>
    </source>
</evidence>
<evidence type="ECO:0000313" key="1">
    <source>
        <dbReference type="EMBL" id="MCI04130.1"/>
    </source>
</evidence>
<organism evidence="1 2">
    <name type="scientific">Trifolium medium</name>
    <dbReference type="NCBI Taxonomy" id="97028"/>
    <lineage>
        <taxon>Eukaryota</taxon>
        <taxon>Viridiplantae</taxon>
        <taxon>Streptophyta</taxon>
        <taxon>Embryophyta</taxon>
        <taxon>Tracheophyta</taxon>
        <taxon>Spermatophyta</taxon>
        <taxon>Magnoliopsida</taxon>
        <taxon>eudicotyledons</taxon>
        <taxon>Gunneridae</taxon>
        <taxon>Pentapetalae</taxon>
        <taxon>rosids</taxon>
        <taxon>fabids</taxon>
        <taxon>Fabales</taxon>
        <taxon>Fabaceae</taxon>
        <taxon>Papilionoideae</taxon>
        <taxon>50 kb inversion clade</taxon>
        <taxon>NPAAA clade</taxon>
        <taxon>Hologalegina</taxon>
        <taxon>IRL clade</taxon>
        <taxon>Trifolieae</taxon>
        <taxon>Trifolium</taxon>
    </lineage>
</organism>
<comment type="caution">
    <text evidence="1">The sequence shown here is derived from an EMBL/GenBank/DDBJ whole genome shotgun (WGS) entry which is preliminary data.</text>
</comment>
<keyword evidence="2" id="KW-1185">Reference proteome</keyword>
<dbReference type="Proteomes" id="UP000265520">
    <property type="component" value="Unassembled WGS sequence"/>
</dbReference>